<dbReference type="GO" id="GO:0016405">
    <property type="term" value="F:CoA-ligase activity"/>
    <property type="evidence" value="ECO:0007669"/>
    <property type="project" value="TreeGrafter"/>
</dbReference>
<dbReference type="InterPro" id="IPR000873">
    <property type="entry name" value="AMP-dep_synth/lig_dom"/>
</dbReference>
<dbReference type="Proteomes" id="UP001176961">
    <property type="component" value="Unassembled WGS sequence"/>
</dbReference>
<dbReference type="SUPFAM" id="SSF56801">
    <property type="entry name" value="Acetyl-CoA synthetase-like"/>
    <property type="match status" value="1"/>
</dbReference>
<evidence type="ECO:0000313" key="7">
    <source>
        <dbReference type="Proteomes" id="UP001176961"/>
    </source>
</evidence>
<dbReference type="Pfam" id="PF00501">
    <property type="entry name" value="AMP-binding"/>
    <property type="match status" value="1"/>
</dbReference>
<evidence type="ECO:0000313" key="6">
    <source>
        <dbReference type="EMBL" id="CAJ0607099.1"/>
    </source>
</evidence>
<feature type="domain" description="AMP-dependent synthetase/ligase" evidence="4">
    <location>
        <begin position="56"/>
        <end position="429"/>
    </location>
</feature>
<dbReference type="PANTHER" id="PTHR24096">
    <property type="entry name" value="LONG-CHAIN-FATTY-ACID--COA LIGASE"/>
    <property type="match status" value="1"/>
</dbReference>
<protein>
    <submittedName>
        <fullName evidence="6">Uncharacterized protein</fullName>
    </submittedName>
</protein>
<gene>
    <name evidence="6" type="ORF">CYNAS_LOCUS19082</name>
</gene>
<dbReference type="AlphaFoldDB" id="A0AA36MBR8"/>
<comment type="similarity">
    <text evidence="2">Belongs to the ATP-dependent AMP-binding enzyme family.</text>
</comment>
<evidence type="ECO:0000256" key="2">
    <source>
        <dbReference type="ARBA" id="ARBA00006432"/>
    </source>
</evidence>
<accession>A0AA36MBR8</accession>
<dbReference type="CDD" id="cd05911">
    <property type="entry name" value="Firefly_Luc_like"/>
    <property type="match status" value="1"/>
</dbReference>
<reference evidence="6" key="1">
    <citation type="submission" date="2023-07" db="EMBL/GenBank/DDBJ databases">
        <authorList>
            <consortium name="CYATHOMIX"/>
        </authorList>
    </citation>
    <scope>NUCLEOTIDE SEQUENCE</scope>
    <source>
        <strain evidence="6">N/A</strain>
    </source>
</reference>
<dbReference type="EMBL" id="CATQJL010000316">
    <property type="protein sequence ID" value="CAJ0607099.1"/>
    <property type="molecule type" value="Genomic_DNA"/>
</dbReference>
<evidence type="ECO:0000256" key="3">
    <source>
        <dbReference type="ARBA" id="ARBA00023140"/>
    </source>
</evidence>
<keyword evidence="7" id="KW-1185">Reference proteome</keyword>
<evidence type="ECO:0000256" key="1">
    <source>
        <dbReference type="ARBA" id="ARBA00004275"/>
    </source>
</evidence>
<dbReference type="GO" id="GO:0005777">
    <property type="term" value="C:peroxisome"/>
    <property type="evidence" value="ECO:0007669"/>
    <property type="project" value="UniProtKB-SubCell"/>
</dbReference>
<dbReference type="Gene3D" id="3.40.50.980">
    <property type="match status" value="2"/>
</dbReference>
<name>A0AA36MBR8_CYLNA</name>
<dbReference type="Gene3D" id="2.30.38.10">
    <property type="entry name" value="Luciferase, Domain 3"/>
    <property type="match status" value="1"/>
</dbReference>
<keyword evidence="3" id="KW-0576">Peroxisome</keyword>
<dbReference type="PROSITE" id="PS00455">
    <property type="entry name" value="AMP_BINDING"/>
    <property type="match status" value="1"/>
</dbReference>
<evidence type="ECO:0000259" key="5">
    <source>
        <dbReference type="Pfam" id="PF13193"/>
    </source>
</evidence>
<evidence type="ECO:0000259" key="4">
    <source>
        <dbReference type="Pfam" id="PF00501"/>
    </source>
</evidence>
<sequence>MSWKHVRCLVTGLSHRNHSYYSTSSGVIKSDYPPVPIPRLSFPASVLAAINEHSLENRTAFICPEIDKEVKYKTISDSTFAFATFLSKNNFHEKDVASSVLPNHPDFPSMFLGVTLNGGIMTSLSPLSTEYELQRHFTDSTAKLVITNQQALNKVLKAVQQCGNIKTIICLDDGSSTSLPSGIQSWNNVLETAPEYNIRLPTVDFERDVVYMPYSSGTTGDPKGVLLTHKNYIAMTNIFRGYDNFFLTGALNPPHDKVNEKQILLIPFYHCFGFCMMMMSILNGCTAVLLSHFEPDTFCSAIQNHRVRWIITAPPILDFLARSPICANYDLSSLEALLVGAAPTPRHICEELLQKYENLKFVQQGYGMSELCLSSHIADLLNGQPPGSVGKVLPNLEAKIVDPDTGDIKGRGEVGEICIRGPTVMLGYHHRPEMTQHCIRDGWMHTGDIGYVDDKGYLFIVDRMKELIKVKGFQVPPAELELILCEHPAISEAVVVGIPHERKGEVPKAYVVRQSPNLSEDEVKAYVAERLSPHKHLVGGVEFVEEIPKNLLGKPMRRVLRDRNKNS</sequence>
<dbReference type="Pfam" id="PF13193">
    <property type="entry name" value="AMP-binding_C"/>
    <property type="match status" value="1"/>
</dbReference>
<comment type="subcellular location">
    <subcellularLocation>
        <location evidence="1">Peroxisome</location>
    </subcellularLocation>
</comment>
<feature type="domain" description="AMP-binding enzyme C-terminal" evidence="5">
    <location>
        <begin position="479"/>
        <end position="554"/>
    </location>
</feature>
<dbReference type="InterPro" id="IPR020845">
    <property type="entry name" value="AMP-binding_CS"/>
</dbReference>
<dbReference type="InterPro" id="IPR045851">
    <property type="entry name" value="AMP-bd_C_sf"/>
</dbReference>
<proteinExistence type="inferred from homology"/>
<dbReference type="InterPro" id="IPR025110">
    <property type="entry name" value="AMP-bd_C"/>
</dbReference>
<dbReference type="PANTHER" id="PTHR24096:SF422">
    <property type="entry name" value="BCDNA.GH02901"/>
    <property type="match status" value="1"/>
</dbReference>
<dbReference type="Gene3D" id="3.30.300.30">
    <property type="match status" value="1"/>
</dbReference>
<organism evidence="6 7">
    <name type="scientific">Cylicocyclus nassatus</name>
    <name type="common">Nematode worm</name>
    <dbReference type="NCBI Taxonomy" id="53992"/>
    <lineage>
        <taxon>Eukaryota</taxon>
        <taxon>Metazoa</taxon>
        <taxon>Ecdysozoa</taxon>
        <taxon>Nematoda</taxon>
        <taxon>Chromadorea</taxon>
        <taxon>Rhabditida</taxon>
        <taxon>Rhabditina</taxon>
        <taxon>Rhabditomorpha</taxon>
        <taxon>Strongyloidea</taxon>
        <taxon>Strongylidae</taxon>
        <taxon>Cylicocyclus</taxon>
    </lineage>
</organism>
<comment type="caution">
    <text evidence="6">The sequence shown here is derived from an EMBL/GenBank/DDBJ whole genome shotgun (WGS) entry which is preliminary data.</text>
</comment>
<dbReference type="FunFam" id="3.30.300.30:FF:000007">
    <property type="entry name" value="4-coumarate--CoA ligase 2"/>
    <property type="match status" value="1"/>
</dbReference>